<feature type="transmembrane region" description="Helical" evidence="4">
    <location>
        <begin position="76"/>
        <end position="96"/>
    </location>
</feature>
<reference evidence="6 7" key="1">
    <citation type="submission" date="2018-06" db="EMBL/GenBank/DDBJ databases">
        <title>Extensive metabolic versatility and redundancy in microbially diverse, dynamic hydrothermal sediments.</title>
        <authorList>
            <person name="Dombrowski N."/>
            <person name="Teske A."/>
            <person name="Baker B.J."/>
        </authorList>
    </citation>
    <scope>NUCLEOTIDE SEQUENCE [LARGE SCALE GENOMIC DNA]</scope>
    <source>
        <strain evidence="6">B3_G15</strain>
    </source>
</reference>
<dbReference type="PANTHER" id="PTHR23518">
    <property type="entry name" value="C-METHYLTRANSFERASE"/>
    <property type="match status" value="1"/>
</dbReference>
<dbReference type="Pfam" id="PF07690">
    <property type="entry name" value="MFS_1"/>
    <property type="match status" value="1"/>
</dbReference>
<dbReference type="Gene3D" id="1.20.1250.20">
    <property type="entry name" value="MFS general substrate transporter like domains"/>
    <property type="match status" value="1"/>
</dbReference>
<dbReference type="EMBL" id="QMQA01000082">
    <property type="protein sequence ID" value="RLE13687.1"/>
    <property type="molecule type" value="Genomic_DNA"/>
</dbReference>
<evidence type="ECO:0000259" key="5">
    <source>
        <dbReference type="PROSITE" id="PS50850"/>
    </source>
</evidence>
<dbReference type="InterPro" id="IPR011701">
    <property type="entry name" value="MFS"/>
</dbReference>
<evidence type="ECO:0000256" key="2">
    <source>
        <dbReference type="ARBA" id="ARBA00022989"/>
    </source>
</evidence>
<feature type="domain" description="Major facilitator superfamily (MFS) profile" evidence="5">
    <location>
        <begin position="1"/>
        <end position="185"/>
    </location>
</feature>
<feature type="transmembrane region" description="Helical" evidence="4">
    <location>
        <begin position="116"/>
        <end position="133"/>
    </location>
</feature>
<dbReference type="SUPFAM" id="SSF103473">
    <property type="entry name" value="MFS general substrate transporter"/>
    <property type="match status" value="1"/>
</dbReference>
<keyword evidence="2 4" id="KW-1133">Transmembrane helix</keyword>
<dbReference type="InterPro" id="IPR036259">
    <property type="entry name" value="MFS_trans_sf"/>
</dbReference>
<feature type="transmembrane region" description="Helical" evidence="4">
    <location>
        <begin position="53"/>
        <end position="70"/>
    </location>
</feature>
<evidence type="ECO:0000313" key="6">
    <source>
        <dbReference type="EMBL" id="RLE13687.1"/>
    </source>
</evidence>
<keyword evidence="1 4" id="KW-0812">Transmembrane</keyword>
<dbReference type="PANTHER" id="PTHR23518:SF2">
    <property type="entry name" value="MAJOR FACILITATOR SUPERFAMILY TRANSPORTER"/>
    <property type="match status" value="1"/>
</dbReference>
<gene>
    <name evidence="6" type="ORF">DRJ04_03850</name>
</gene>
<dbReference type="Proteomes" id="UP000280417">
    <property type="component" value="Unassembled WGS sequence"/>
</dbReference>
<accession>A0A662DGQ6</accession>
<organism evidence="6 7">
    <name type="scientific">Aerophobetes bacterium</name>
    <dbReference type="NCBI Taxonomy" id="2030807"/>
    <lineage>
        <taxon>Bacteria</taxon>
        <taxon>Candidatus Aerophobota</taxon>
    </lineage>
</organism>
<evidence type="ECO:0000256" key="4">
    <source>
        <dbReference type="SAM" id="Phobius"/>
    </source>
</evidence>
<evidence type="ECO:0000256" key="3">
    <source>
        <dbReference type="ARBA" id="ARBA00023136"/>
    </source>
</evidence>
<name>A0A662DGQ6_UNCAE</name>
<evidence type="ECO:0000256" key="1">
    <source>
        <dbReference type="ARBA" id="ARBA00022692"/>
    </source>
</evidence>
<keyword evidence="3 4" id="KW-0472">Membrane</keyword>
<protein>
    <recommendedName>
        <fullName evidence="5">Major facilitator superfamily (MFS) profile domain-containing protein</fullName>
    </recommendedName>
</protein>
<dbReference type="PROSITE" id="PS50850">
    <property type="entry name" value="MFS"/>
    <property type="match status" value="1"/>
</dbReference>
<comment type="caution">
    <text evidence="6">The sequence shown here is derived from an EMBL/GenBank/DDBJ whole genome shotgun (WGS) entry which is preliminary data.</text>
</comment>
<proteinExistence type="predicted"/>
<feature type="transmembrane region" description="Helical" evidence="4">
    <location>
        <begin position="21"/>
        <end position="41"/>
    </location>
</feature>
<sequence>MGMIFPFTQVFAHQIKGAEEYILGAMVTDSALTPLVLGIPLGRLADRIGGKKVLYTIIPLFWVSNLMLVLAPSSLFLIVAGILQGFFFIYLTVAGAMNVELVPPEHMGRGLGVMRFFRLLLAAGVAYLAGAIWDHVGPQYVFLIAIGLDACIRIPFLIGMPETLELSIGEKQKKRREKHFTKMPN</sequence>
<dbReference type="AlphaFoldDB" id="A0A662DGQ6"/>
<dbReference type="GO" id="GO:0022857">
    <property type="term" value="F:transmembrane transporter activity"/>
    <property type="evidence" value="ECO:0007669"/>
    <property type="project" value="InterPro"/>
</dbReference>
<dbReference type="InterPro" id="IPR020846">
    <property type="entry name" value="MFS_dom"/>
</dbReference>
<feature type="transmembrane region" description="Helical" evidence="4">
    <location>
        <begin position="139"/>
        <end position="158"/>
    </location>
</feature>
<evidence type="ECO:0000313" key="7">
    <source>
        <dbReference type="Proteomes" id="UP000280417"/>
    </source>
</evidence>